<evidence type="ECO:0000313" key="2">
    <source>
        <dbReference type="Proteomes" id="UP000233742"/>
    </source>
</evidence>
<dbReference type="KEGG" id="paro:CUV01_13655"/>
<evidence type="ECO:0000313" key="1">
    <source>
        <dbReference type="EMBL" id="AUH35448.1"/>
    </source>
</evidence>
<proteinExistence type="predicted"/>
<dbReference type="PANTHER" id="PTHR43179:SF7">
    <property type="entry name" value="RHAMNOSYLTRANSFERASE WBBL"/>
    <property type="match status" value="1"/>
</dbReference>
<organism evidence="1 2">
    <name type="scientific">Paracoccus tegillarcae</name>
    <dbReference type="NCBI Taxonomy" id="1529068"/>
    <lineage>
        <taxon>Bacteria</taxon>
        <taxon>Pseudomonadati</taxon>
        <taxon>Pseudomonadota</taxon>
        <taxon>Alphaproteobacteria</taxon>
        <taxon>Rhodobacterales</taxon>
        <taxon>Paracoccaceae</taxon>
        <taxon>Paracoccus</taxon>
    </lineage>
</organism>
<sequence>MALLHVIILNYRTPDMTLRCVEAALGAMEGIDGGITIVENGSEDGSLQRLQDEGKARGWLDGNRVALVDSGRNGGFGAGNNVGIRAGLPDGRQADLVYLLNSDAFPRTDAIRVLIDYLAAHPECGIACSRLRGDDDVPHDTAFRFPSAGAEFEGAARSGPITRMFRGKVVTIPQPDASRAVDWSAGASMMIRREVLDEIGLFDETFFLYFEETDLCRRAGQAGWQTHYVWDSLVTHIGSASTGAKTWATVPEYWYASRQHYFQKHHGRAGAFLATLAWLTGDGLWRLRCLVQRRDHDTPKGHGGQMLKRALGRG</sequence>
<dbReference type="AlphaFoldDB" id="A0A2K9EK77"/>
<dbReference type="PANTHER" id="PTHR43179">
    <property type="entry name" value="RHAMNOSYLTRANSFERASE WBBL"/>
    <property type="match status" value="1"/>
</dbReference>
<dbReference type="Gene3D" id="3.90.550.10">
    <property type="entry name" value="Spore Coat Polysaccharide Biosynthesis Protein SpsA, Chain A"/>
    <property type="match status" value="1"/>
</dbReference>
<keyword evidence="1" id="KW-0808">Transferase</keyword>
<dbReference type="Proteomes" id="UP000233742">
    <property type="component" value="Chromosome"/>
</dbReference>
<gene>
    <name evidence="1" type="ORF">CUV01_13655</name>
</gene>
<dbReference type="OrthoDB" id="9771846at2"/>
<dbReference type="Pfam" id="PF13641">
    <property type="entry name" value="Glyco_tranf_2_3"/>
    <property type="match status" value="1"/>
</dbReference>
<dbReference type="CDD" id="cd04186">
    <property type="entry name" value="GT_2_like_c"/>
    <property type="match status" value="1"/>
</dbReference>
<dbReference type="EMBL" id="CP025408">
    <property type="protein sequence ID" value="AUH35448.1"/>
    <property type="molecule type" value="Genomic_DNA"/>
</dbReference>
<keyword evidence="2" id="KW-1185">Reference proteome</keyword>
<dbReference type="InterPro" id="IPR029044">
    <property type="entry name" value="Nucleotide-diphossugar_trans"/>
</dbReference>
<protein>
    <submittedName>
        <fullName evidence="1">Glycosyl transferase</fullName>
    </submittedName>
</protein>
<accession>A0A2K9EK77</accession>
<dbReference type="RefSeq" id="WP_101462100.1">
    <property type="nucleotide sequence ID" value="NZ_CP025408.1"/>
</dbReference>
<name>A0A2K9EK77_9RHOB</name>
<reference evidence="1 2" key="1">
    <citation type="submission" date="2017-12" db="EMBL/GenBank/DDBJ databases">
        <authorList>
            <person name="Hurst M.R.H."/>
        </authorList>
    </citation>
    <scope>NUCLEOTIDE SEQUENCE [LARGE SCALE GENOMIC DNA]</scope>
    <source>
        <strain evidence="1 2">BM15</strain>
    </source>
</reference>
<dbReference type="SUPFAM" id="SSF53448">
    <property type="entry name" value="Nucleotide-diphospho-sugar transferases"/>
    <property type="match status" value="1"/>
</dbReference>
<dbReference type="GO" id="GO:0016740">
    <property type="term" value="F:transferase activity"/>
    <property type="evidence" value="ECO:0007669"/>
    <property type="project" value="UniProtKB-KW"/>
</dbReference>